<name>A0ABQ3XNN8_9ACTN</name>
<comment type="caution">
    <text evidence="2">The sequence shown here is derived from an EMBL/GenBank/DDBJ whole genome shotgun (WGS) entry which is preliminary data.</text>
</comment>
<dbReference type="PANTHER" id="PTHR33169:SF14">
    <property type="entry name" value="TRANSCRIPTIONAL REGULATOR RV3488"/>
    <property type="match status" value="1"/>
</dbReference>
<organism evidence="2 3">
    <name type="scientific">Actinoplanes couchii</name>
    <dbReference type="NCBI Taxonomy" id="403638"/>
    <lineage>
        <taxon>Bacteria</taxon>
        <taxon>Bacillati</taxon>
        <taxon>Actinomycetota</taxon>
        <taxon>Actinomycetes</taxon>
        <taxon>Micromonosporales</taxon>
        <taxon>Micromonosporaceae</taxon>
        <taxon>Actinoplanes</taxon>
    </lineage>
</organism>
<evidence type="ECO:0000259" key="1">
    <source>
        <dbReference type="Pfam" id="PF03551"/>
    </source>
</evidence>
<evidence type="ECO:0000313" key="3">
    <source>
        <dbReference type="Proteomes" id="UP000612282"/>
    </source>
</evidence>
<feature type="domain" description="Transcription regulator PadR N-terminal" evidence="1">
    <location>
        <begin position="15"/>
        <end position="85"/>
    </location>
</feature>
<evidence type="ECO:0000313" key="2">
    <source>
        <dbReference type="EMBL" id="GID60121.1"/>
    </source>
</evidence>
<dbReference type="InterPro" id="IPR036390">
    <property type="entry name" value="WH_DNA-bd_sf"/>
</dbReference>
<dbReference type="Pfam" id="PF03551">
    <property type="entry name" value="PadR"/>
    <property type="match status" value="1"/>
</dbReference>
<sequence length="112" mass="12700">MHDKLELELRRGVVVLAVLSRLRTLRYGYELRQSLIAVGMPIEEGTLYPLLRRLESQGVLTSEWRAAEQGPSRRYYVLSAAGVDLLGRLTGTWHGMAKAMDDILDEGRRDDT</sequence>
<accession>A0ABQ3XNN8</accession>
<reference evidence="2 3" key="1">
    <citation type="submission" date="2021-01" db="EMBL/GenBank/DDBJ databases">
        <title>Whole genome shotgun sequence of Actinoplanes couchii NBRC 106145.</title>
        <authorList>
            <person name="Komaki H."/>
            <person name="Tamura T."/>
        </authorList>
    </citation>
    <scope>NUCLEOTIDE SEQUENCE [LARGE SCALE GENOMIC DNA]</scope>
    <source>
        <strain evidence="2 3">NBRC 106145</strain>
    </source>
</reference>
<dbReference type="PANTHER" id="PTHR33169">
    <property type="entry name" value="PADR-FAMILY TRANSCRIPTIONAL REGULATOR"/>
    <property type="match status" value="1"/>
</dbReference>
<keyword evidence="3" id="KW-1185">Reference proteome</keyword>
<dbReference type="EMBL" id="BOMG01000104">
    <property type="protein sequence ID" value="GID60121.1"/>
    <property type="molecule type" value="Genomic_DNA"/>
</dbReference>
<dbReference type="InterPro" id="IPR052509">
    <property type="entry name" value="Metal_resp_DNA-bind_regulator"/>
</dbReference>
<protein>
    <submittedName>
        <fullName evidence="2">PadR family transcriptional regulator</fullName>
    </submittedName>
</protein>
<dbReference type="InterPro" id="IPR036388">
    <property type="entry name" value="WH-like_DNA-bd_sf"/>
</dbReference>
<dbReference type="InterPro" id="IPR005149">
    <property type="entry name" value="Tscrpt_reg_PadR_N"/>
</dbReference>
<gene>
    <name evidence="2" type="ORF">Aco03nite_085250</name>
</gene>
<dbReference type="Gene3D" id="1.10.10.10">
    <property type="entry name" value="Winged helix-like DNA-binding domain superfamily/Winged helix DNA-binding domain"/>
    <property type="match status" value="1"/>
</dbReference>
<dbReference type="Proteomes" id="UP000612282">
    <property type="component" value="Unassembled WGS sequence"/>
</dbReference>
<proteinExistence type="predicted"/>
<dbReference type="SUPFAM" id="SSF46785">
    <property type="entry name" value="Winged helix' DNA-binding domain"/>
    <property type="match status" value="1"/>
</dbReference>